<name>I3EI14_NEMP3</name>
<evidence type="ECO:0000259" key="1">
    <source>
        <dbReference type="Pfam" id="PF17015"/>
    </source>
</evidence>
<dbReference type="OMA" id="NIYQCVA"/>
<organism evidence="2 3">
    <name type="scientific">Nematocida parisii (strain ERTm3)</name>
    <name type="common">Nematode killer fungus</name>
    <dbReference type="NCBI Taxonomy" id="935791"/>
    <lineage>
        <taxon>Eukaryota</taxon>
        <taxon>Fungi</taxon>
        <taxon>Fungi incertae sedis</taxon>
        <taxon>Microsporidia</taxon>
        <taxon>Nematocida</taxon>
    </lineage>
</organism>
<dbReference type="Proteomes" id="UP000002872">
    <property type="component" value="Unassembled WGS sequence"/>
</dbReference>
<dbReference type="AlphaFoldDB" id="I3EI14"/>
<dbReference type="Pfam" id="PF17015">
    <property type="entry name" value="DUF5094"/>
    <property type="match status" value="1"/>
</dbReference>
<dbReference type="InParanoid" id="I3EI14"/>
<feature type="domain" description="DUF5094" evidence="1">
    <location>
        <begin position="40"/>
        <end position="155"/>
    </location>
</feature>
<dbReference type="EMBL" id="GL870877">
    <property type="protein sequence ID" value="EIJ88861.1"/>
    <property type="molecule type" value="Genomic_DNA"/>
</dbReference>
<gene>
    <name evidence="2" type="ORF">NEQG_00680</name>
</gene>
<dbReference type="HOGENOM" id="CLU_1661248_0_0_1"/>
<dbReference type="InterPro" id="IPR038608">
    <property type="entry name" value="Csm1/Pcs1_C_sf"/>
</dbReference>
<evidence type="ECO:0000313" key="3">
    <source>
        <dbReference type="Proteomes" id="UP000002872"/>
    </source>
</evidence>
<dbReference type="InterPro" id="IPR031519">
    <property type="entry name" value="DUF5094"/>
</dbReference>
<evidence type="ECO:0000313" key="2">
    <source>
        <dbReference type="EMBL" id="EIJ88861.1"/>
    </source>
</evidence>
<keyword evidence="3" id="KW-1185">Reference proteome</keyword>
<sequence length="161" mass="19029">MAIRTPRRAAAHKRTPYKQRVHDVVNENPLPNSNLIDLIKYYKEKEQIREEYITALKQENAYLRSNLAVPDQSSFTGLKISKTGDIFNCKQTIEKEGVTCSITFLLEEHEHIYVYTYKESKNVRDLPEYLQRTINFPKTQVKIFFFNIYQCVAKDEDEDEE</sequence>
<accession>I3EI14</accession>
<dbReference type="Gene3D" id="3.90.1150.80">
    <property type="match status" value="1"/>
</dbReference>
<reference evidence="2" key="1">
    <citation type="submission" date="2011-01" db="EMBL/GenBank/DDBJ databases">
        <title>The Genome Sequence of Nematocida parisii strain ERTm3.</title>
        <authorList>
            <consortium name="The Broad Institute Genome Sequencing Platform"/>
            <consortium name="The Broad Institute Genome Sequencing Center for Infectious Disease"/>
            <person name="Cuomo C."/>
            <person name="Troemel E."/>
            <person name="Young S.K."/>
            <person name="Zeng Q."/>
            <person name="Gargeya S."/>
            <person name="Fitzgerald M."/>
            <person name="Haas B."/>
            <person name="Abouelleil A."/>
            <person name="Alvarado L."/>
            <person name="Arachchi H.M."/>
            <person name="Berlin A."/>
            <person name="Chapman S.B."/>
            <person name="Gearin G."/>
            <person name="Goldberg J."/>
            <person name="Griggs A."/>
            <person name="Gujja S."/>
            <person name="Hansen M."/>
            <person name="Heiman D."/>
            <person name="Howarth C."/>
            <person name="Larimer J."/>
            <person name="Lui A."/>
            <person name="MacDonald P.J.P."/>
            <person name="McCowen C."/>
            <person name="Montmayeur A."/>
            <person name="Murphy C."/>
            <person name="Neiman D."/>
            <person name="Pearson M."/>
            <person name="Priest M."/>
            <person name="Roberts A."/>
            <person name="Saif S."/>
            <person name="Shea T."/>
            <person name="Sisk P."/>
            <person name="Stolte C."/>
            <person name="Sykes S."/>
            <person name="Wortman J."/>
            <person name="Nusbaum C."/>
            <person name="Birren B."/>
        </authorList>
    </citation>
    <scope>NUCLEOTIDE SEQUENCE</scope>
    <source>
        <strain evidence="2">ERTm3</strain>
    </source>
</reference>
<dbReference type="OrthoDB" id="2187979at2759"/>
<protein>
    <recommendedName>
        <fullName evidence="1">DUF5094 domain-containing protein</fullName>
    </recommendedName>
</protein>
<dbReference type="VEuPathDB" id="MicrosporidiaDB:NEQG_00680"/>
<proteinExistence type="predicted"/>